<evidence type="ECO:0000313" key="8">
    <source>
        <dbReference type="Proteomes" id="UP000617355"/>
    </source>
</evidence>
<dbReference type="CDD" id="cd07185">
    <property type="entry name" value="OmpA_C-like"/>
    <property type="match status" value="1"/>
</dbReference>
<dbReference type="InterPro" id="IPR006665">
    <property type="entry name" value="OmpA-like"/>
</dbReference>
<evidence type="ECO:0000259" key="6">
    <source>
        <dbReference type="PROSITE" id="PS51123"/>
    </source>
</evidence>
<dbReference type="RefSeq" id="WP_188526335.1">
    <property type="nucleotide sequence ID" value="NZ_BMGI01000001.1"/>
</dbReference>
<dbReference type="PANTHER" id="PTHR30329">
    <property type="entry name" value="STATOR ELEMENT OF FLAGELLAR MOTOR COMPLEX"/>
    <property type="match status" value="1"/>
</dbReference>
<dbReference type="PROSITE" id="PS51257">
    <property type="entry name" value="PROKAR_LIPOPROTEIN"/>
    <property type="match status" value="1"/>
</dbReference>
<dbReference type="InterPro" id="IPR006664">
    <property type="entry name" value="OMP_bac"/>
</dbReference>
<accession>A0ABQ1QGW4</accession>
<keyword evidence="8" id="KW-1185">Reference proteome</keyword>
<feature type="signal peptide" evidence="5">
    <location>
        <begin position="1"/>
        <end position="24"/>
    </location>
</feature>
<keyword evidence="5" id="KW-0732">Signal</keyword>
<dbReference type="PRINTS" id="PR01021">
    <property type="entry name" value="OMPADOMAIN"/>
</dbReference>
<protein>
    <recommendedName>
        <fullName evidence="6">OmpA-like domain-containing protein</fullName>
    </recommendedName>
</protein>
<dbReference type="Gene3D" id="3.30.1330.60">
    <property type="entry name" value="OmpA-like domain"/>
    <property type="match status" value="1"/>
</dbReference>
<name>A0ABQ1QGW4_9RHOB</name>
<keyword evidence="2 4" id="KW-0472">Membrane</keyword>
<dbReference type="EMBL" id="BMGI01000001">
    <property type="protein sequence ID" value="GGD26226.1"/>
    <property type="molecule type" value="Genomic_DNA"/>
</dbReference>
<evidence type="ECO:0000256" key="3">
    <source>
        <dbReference type="ARBA" id="ARBA00023237"/>
    </source>
</evidence>
<feature type="chain" id="PRO_5047085811" description="OmpA-like domain-containing protein" evidence="5">
    <location>
        <begin position="25"/>
        <end position="210"/>
    </location>
</feature>
<evidence type="ECO:0000256" key="2">
    <source>
        <dbReference type="ARBA" id="ARBA00023136"/>
    </source>
</evidence>
<evidence type="ECO:0000256" key="5">
    <source>
        <dbReference type="SAM" id="SignalP"/>
    </source>
</evidence>
<dbReference type="PROSITE" id="PS51123">
    <property type="entry name" value="OMPA_2"/>
    <property type="match status" value="1"/>
</dbReference>
<dbReference type="SUPFAM" id="SSF103088">
    <property type="entry name" value="OmpA-like"/>
    <property type="match status" value="1"/>
</dbReference>
<comment type="subcellular location">
    <subcellularLocation>
        <location evidence="1">Cell outer membrane</location>
    </subcellularLocation>
</comment>
<feature type="domain" description="OmpA-like" evidence="6">
    <location>
        <begin position="93"/>
        <end position="210"/>
    </location>
</feature>
<reference evidence="8" key="1">
    <citation type="journal article" date="2019" name="Int. J. Syst. Evol. Microbiol.">
        <title>The Global Catalogue of Microorganisms (GCM) 10K type strain sequencing project: providing services to taxonomists for standard genome sequencing and annotation.</title>
        <authorList>
            <consortium name="The Broad Institute Genomics Platform"/>
            <consortium name="The Broad Institute Genome Sequencing Center for Infectious Disease"/>
            <person name="Wu L."/>
            <person name="Ma J."/>
        </authorList>
    </citation>
    <scope>NUCLEOTIDE SEQUENCE [LARGE SCALE GENOMIC DNA]</scope>
    <source>
        <strain evidence="8">CGMCC 1.12922</strain>
    </source>
</reference>
<dbReference type="PANTHER" id="PTHR30329:SF21">
    <property type="entry name" value="LIPOPROTEIN YIAD-RELATED"/>
    <property type="match status" value="1"/>
</dbReference>
<dbReference type="Proteomes" id="UP000617355">
    <property type="component" value="Unassembled WGS sequence"/>
</dbReference>
<keyword evidence="3" id="KW-0998">Cell outer membrane</keyword>
<proteinExistence type="predicted"/>
<dbReference type="InterPro" id="IPR036737">
    <property type="entry name" value="OmpA-like_sf"/>
</dbReference>
<comment type="caution">
    <text evidence="7">The sequence shown here is derived from an EMBL/GenBank/DDBJ whole genome shotgun (WGS) entry which is preliminary data.</text>
</comment>
<dbReference type="Pfam" id="PF13488">
    <property type="entry name" value="Gly-zipper_Omp"/>
    <property type="match status" value="1"/>
</dbReference>
<evidence type="ECO:0000313" key="7">
    <source>
        <dbReference type="EMBL" id="GGD26226.1"/>
    </source>
</evidence>
<organism evidence="7 8">
    <name type="scientific">Sinisalibacter lacisalsi</name>
    <dbReference type="NCBI Taxonomy" id="1526570"/>
    <lineage>
        <taxon>Bacteria</taxon>
        <taxon>Pseudomonadati</taxon>
        <taxon>Pseudomonadota</taxon>
        <taxon>Alphaproteobacteria</taxon>
        <taxon>Rhodobacterales</taxon>
        <taxon>Roseobacteraceae</taxon>
        <taxon>Sinisalibacter</taxon>
    </lineage>
</organism>
<dbReference type="InterPro" id="IPR039567">
    <property type="entry name" value="Gly-zipper"/>
</dbReference>
<dbReference type="InterPro" id="IPR050330">
    <property type="entry name" value="Bact_OuterMem_StrucFunc"/>
</dbReference>
<sequence length="210" mass="21291">MSIMKPVLVAPLAALLLLSACENAGERQRIGAGTGAVAGGILGGVLGGSPGTAAVGAVGGAIVGGAIGSELDKQAGELRGAFDDDRIGVVNTGSSLVVTMPQDILFATDSAQLTMSLRSDLGVLARHLNKYSRSNIQVVGHTDNTGSANYNLNLSRQRAAAVANTLIGNGVSSARITAIGRGEDQPIASNLTAEGRALNRRVEIVIIPIR</sequence>
<evidence type="ECO:0000256" key="4">
    <source>
        <dbReference type="PROSITE-ProRule" id="PRU00473"/>
    </source>
</evidence>
<dbReference type="Pfam" id="PF00691">
    <property type="entry name" value="OmpA"/>
    <property type="match status" value="1"/>
</dbReference>
<gene>
    <name evidence="7" type="ORF">GCM10011358_08360</name>
</gene>
<evidence type="ECO:0000256" key="1">
    <source>
        <dbReference type="ARBA" id="ARBA00004442"/>
    </source>
</evidence>